<dbReference type="Pfam" id="PF25597">
    <property type="entry name" value="SH3_retrovirus"/>
    <property type="match status" value="1"/>
</dbReference>
<dbReference type="AlphaFoldDB" id="A0A4V3X9G3"/>
<dbReference type="GO" id="GO:0003723">
    <property type="term" value="F:RNA binding"/>
    <property type="evidence" value="ECO:0007669"/>
    <property type="project" value="UniProtKB-KW"/>
</dbReference>
<dbReference type="GO" id="GO:0016787">
    <property type="term" value="F:hydrolase activity"/>
    <property type="evidence" value="ECO:0007669"/>
    <property type="project" value="UniProtKB-KW"/>
</dbReference>
<dbReference type="InterPro" id="IPR039537">
    <property type="entry name" value="Retrotran_Ty1/copia-like"/>
</dbReference>
<dbReference type="GO" id="GO:0032196">
    <property type="term" value="P:transposition"/>
    <property type="evidence" value="ECO:0007669"/>
    <property type="project" value="UniProtKB-KW"/>
</dbReference>
<dbReference type="PROSITE" id="PS50994">
    <property type="entry name" value="INTEGRASE"/>
    <property type="match status" value="1"/>
</dbReference>
<dbReference type="GO" id="GO:0046872">
    <property type="term" value="F:metal ion binding"/>
    <property type="evidence" value="ECO:0007669"/>
    <property type="project" value="UniProtKB-KW"/>
</dbReference>
<evidence type="ECO:0000256" key="12">
    <source>
        <dbReference type="ARBA" id="ARBA00023172"/>
    </source>
</evidence>
<proteinExistence type="predicted"/>
<accession>A0A4V3X9G3</accession>
<protein>
    <recommendedName>
        <fullName evidence="16">Integrase catalytic domain-containing protein</fullName>
    </recommendedName>
</protein>
<sequence length="822" mass="93350">MANLDAFLYLTRAKSYIVTIQHDQIFFKCNGALLFTAAINSNNAASINGQVVPMTQFSGMVSTCPLDLTLWHRRFAHLNHGDVKKLIQEDLVKGIVVKSMDLPDPICEPCIAGKQHRSNVSKLASHHASGLLELVHSDVHGPLPVQTRHGYHYWITFIDDHSHHWAVMPLKKKSDAFTAFKHFKAYAENQLNLKIKATRDDKGGEYMPREWDHFCNSEGIHRQHTIRAEPHQNGVAERANRTLVEGITTMLNEAHLPATFWWDAVAAFVHVHNRSPTSAVQGKTPFELWHKSKPDVSHFRVFGCTSYVHVKKDLRRQLESHTQKCVFLGYPAHFKGWTFWNPITCKEVISDSAQFDERVFPGNSRTPVDLQVPSPPETSNPIDPIEQLHQQCHLHRILLLKSTNHFQHVFSAEVRKQYGPEPYQWKDIRGRPDAHLWEQAAMEEFISLVENGTFTPVRLPSDRKTIGCRWVFKLKRKADGSVDRYKARLVAKGFSQCPSLEFSQVFAPTAKWAALRAILALAALEDLELYSIDISTAFLNGDLDHDVYMDQPEGFEEYYGAGFVLKLVKAIYGLKQAGCQWHKKLDSVLKGMGFTLVRCDNSIWVYRREDVRIIIPVYVDDMTIAAKSKDQDLFVKEELEKHFKLHDLGPTSFLLGVRVERDRSKRLLSLSQRQYIIDILERFEMSNCTTVTTPLPDGHRLSKAMAPKDAEEIAFMKTVPYRQLVGALMYLAVATRPDISYAVGVLARFSSNPGPSHWKAAKHLCRYLQGTKDMKLTYAPDPHAPELFTTFSDADHGGDEDNRRSTSGMVVKMGTGAISWAS</sequence>
<keyword evidence="9" id="KW-0229">DNA integration</keyword>
<keyword evidence="8" id="KW-0694">RNA-binding</keyword>
<feature type="non-terminal residue" evidence="17">
    <location>
        <position position="822"/>
    </location>
</feature>
<keyword evidence="13" id="KW-0511">Multifunctional enzyme</keyword>
<evidence type="ECO:0000256" key="6">
    <source>
        <dbReference type="ARBA" id="ARBA00022801"/>
    </source>
</evidence>
<reference evidence="17 18" key="1">
    <citation type="submission" date="2019-02" db="EMBL/GenBank/DDBJ databases">
        <title>Genome sequencing of the rare red list fungi Phellinidium pouzarii.</title>
        <authorList>
            <person name="Buettner E."/>
            <person name="Kellner H."/>
        </authorList>
    </citation>
    <scope>NUCLEOTIDE SEQUENCE [LARGE SCALE GENOMIC DNA]</scope>
    <source>
        <strain evidence="17 18">DSM 108285</strain>
    </source>
</reference>
<dbReference type="GO" id="GO:0006310">
    <property type="term" value="P:DNA recombination"/>
    <property type="evidence" value="ECO:0007669"/>
    <property type="project" value="UniProtKB-KW"/>
</dbReference>
<dbReference type="GO" id="GO:0015074">
    <property type="term" value="P:DNA integration"/>
    <property type="evidence" value="ECO:0007669"/>
    <property type="project" value="UniProtKB-KW"/>
</dbReference>
<evidence type="ECO:0000256" key="11">
    <source>
        <dbReference type="ARBA" id="ARBA00022932"/>
    </source>
</evidence>
<dbReference type="PANTHER" id="PTHR42648:SF11">
    <property type="entry name" value="TRANSPOSON TY4-P GAG-POL POLYPROTEIN"/>
    <property type="match status" value="1"/>
</dbReference>
<dbReference type="InterPro" id="IPR025724">
    <property type="entry name" value="GAG-pre-integrase_dom"/>
</dbReference>
<name>A0A4V3X9G3_9AGAM</name>
<dbReference type="Gene3D" id="3.30.420.10">
    <property type="entry name" value="Ribonuclease H-like superfamily/Ribonuclease H"/>
    <property type="match status" value="1"/>
</dbReference>
<comment type="catalytic activity">
    <reaction evidence="14">
        <text>DNA(n) + a 2'-deoxyribonucleoside 5'-triphosphate = DNA(n+1) + diphosphate</text>
        <dbReference type="Rhea" id="RHEA:22508"/>
        <dbReference type="Rhea" id="RHEA-COMP:17339"/>
        <dbReference type="Rhea" id="RHEA-COMP:17340"/>
        <dbReference type="ChEBI" id="CHEBI:33019"/>
        <dbReference type="ChEBI" id="CHEBI:61560"/>
        <dbReference type="ChEBI" id="CHEBI:173112"/>
        <dbReference type="EC" id="2.7.7.49"/>
    </reaction>
</comment>
<keyword evidence="12" id="KW-0233">DNA recombination</keyword>
<evidence type="ECO:0000256" key="4">
    <source>
        <dbReference type="ARBA" id="ARBA00022723"/>
    </source>
</evidence>
<keyword evidence="1" id="KW-0815">Transposition</keyword>
<evidence type="ECO:0000256" key="8">
    <source>
        <dbReference type="ARBA" id="ARBA00022884"/>
    </source>
</evidence>
<dbReference type="InterPro" id="IPR001584">
    <property type="entry name" value="Integrase_cat-core"/>
</dbReference>
<dbReference type="GO" id="GO:0004519">
    <property type="term" value="F:endonuclease activity"/>
    <property type="evidence" value="ECO:0007669"/>
    <property type="project" value="UniProtKB-KW"/>
</dbReference>
<dbReference type="GO" id="GO:0005634">
    <property type="term" value="C:nucleus"/>
    <property type="evidence" value="ECO:0007669"/>
    <property type="project" value="UniProtKB-ARBA"/>
</dbReference>
<dbReference type="InterPro" id="IPR057670">
    <property type="entry name" value="SH3_retrovirus"/>
</dbReference>
<dbReference type="Proteomes" id="UP000308199">
    <property type="component" value="Unassembled WGS sequence"/>
</dbReference>
<dbReference type="Pfam" id="PF13976">
    <property type="entry name" value="gag_pre-integrs"/>
    <property type="match status" value="1"/>
</dbReference>
<dbReference type="GO" id="GO:0003964">
    <property type="term" value="F:RNA-directed DNA polymerase activity"/>
    <property type="evidence" value="ECO:0007669"/>
    <property type="project" value="UniProtKB-KW"/>
</dbReference>
<evidence type="ECO:0000259" key="16">
    <source>
        <dbReference type="PROSITE" id="PS50994"/>
    </source>
</evidence>
<dbReference type="OrthoDB" id="3243429at2759"/>
<keyword evidence="7" id="KW-0460">Magnesium</keyword>
<keyword evidence="11" id="KW-0239">DNA-directed DNA polymerase</keyword>
<comment type="caution">
    <text evidence="17">The sequence shown here is derived from an EMBL/GenBank/DDBJ whole genome shotgun (WGS) entry which is preliminary data.</text>
</comment>
<dbReference type="SUPFAM" id="SSF53098">
    <property type="entry name" value="Ribonuclease H-like"/>
    <property type="match status" value="1"/>
</dbReference>
<dbReference type="InterPro" id="IPR036397">
    <property type="entry name" value="RNaseH_sf"/>
</dbReference>
<keyword evidence="11" id="KW-0808">Transferase</keyword>
<evidence type="ECO:0000256" key="15">
    <source>
        <dbReference type="ARBA" id="ARBA00049244"/>
    </source>
</evidence>
<evidence type="ECO:0000313" key="18">
    <source>
        <dbReference type="Proteomes" id="UP000308199"/>
    </source>
</evidence>
<evidence type="ECO:0000256" key="1">
    <source>
        <dbReference type="ARBA" id="ARBA00022578"/>
    </source>
</evidence>
<keyword evidence="6" id="KW-0378">Hydrolase</keyword>
<keyword evidence="18" id="KW-1185">Reference proteome</keyword>
<evidence type="ECO:0000256" key="10">
    <source>
        <dbReference type="ARBA" id="ARBA00022918"/>
    </source>
</evidence>
<dbReference type="InterPro" id="IPR013103">
    <property type="entry name" value="RVT_2"/>
</dbReference>
<comment type="catalytic activity">
    <reaction evidence="15">
        <text>DNA(n) + a 2'-deoxyribonucleoside 5'-triphosphate = DNA(n+1) + diphosphate</text>
        <dbReference type="Rhea" id="RHEA:22508"/>
        <dbReference type="Rhea" id="RHEA-COMP:17339"/>
        <dbReference type="Rhea" id="RHEA-COMP:17340"/>
        <dbReference type="ChEBI" id="CHEBI:33019"/>
        <dbReference type="ChEBI" id="CHEBI:61560"/>
        <dbReference type="ChEBI" id="CHEBI:173112"/>
        <dbReference type="EC" id="2.7.7.7"/>
    </reaction>
</comment>
<organism evidence="17 18">
    <name type="scientific">Phellinidium pouzarii</name>
    <dbReference type="NCBI Taxonomy" id="167371"/>
    <lineage>
        <taxon>Eukaryota</taxon>
        <taxon>Fungi</taxon>
        <taxon>Dikarya</taxon>
        <taxon>Basidiomycota</taxon>
        <taxon>Agaricomycotina</taxon>
        <taxon>Agaricomycetes</taxon>
        <taxon>Hymenochaetales</taxon>
        <taxon>Hymenochaetaceae</taxon>
        <taxon>Phellinidium</taxon>
    </lineage>
</organism>
<gene>
    <name evidence="17" type="ORF">EW145_g8213</name>
</gene>
<dbReference type="InterPro" id="IPR043502">
    <property type="entry name" value="DNA/RNA_pol_sf"/>
</dbReference>
<evidence type="ECO:0000256" key="14">
    <source>
        <dbReference type="ARBA" id="ARBA00048173"/>
    </source>
</evidence>
<evidence type="ECO:0000256" key="13">
    <source>
        <dbReference type="ARBA" id="ARBA00023268"/>
    </source>
</evidence>
<keyword evidence="10" id="KW-0695">RNA-directed DNA polymerase</keyword>
<dbReference type="SUPFAM" id="SSF56672">
    <property type="entry name" value="DNA/RNA polymerases"/>
    <property type="match status" value="1"/>
</dbReference>
<dbReference type="Pfam" id="PF07727">
    <property type="entry name" value="RVT_2"/>
    <property type="match status" value="1"/>
</dbReference>
<evidence type="ECO:0000256" key="5">
    <source>
        <dbReference type="ARBA" id="ARBA00022759"/>
    </source>
</evidence>
<dbReference type="InterPro" id="IPR012337">
    <property type="entry name" value="RNaseH-like_sf"/>
</dbReference>
<feature type="domain" description="Integrase catalytic" evidence="16">
    <location>
        <begin position="123"/>
        <end position="293"/>
    </location>
</feature>
<dbReference type="GO" id="GO:0003887">
    <property type="term" value="F:DNA-directed DNA polymerase activity"/>
    <property type="evidence" value="ECO:0007669"/>
    <property type="project" value="UniProtKB-KW"/>
</dbReference>
<keyword evidence="2" id="KW-0548">Nucleotidyltransferase</keyword>
<evidence type="ECO:0000313" key="17">
    <source>
        <dbReference type="EMBL" id="THG94092.1"/>
    </source>
</evidence>
<evidence type="ECO:0000256" key="7">
    <source>
        <dbReference type="ARBA" id="ARBA00022842"/>
    </source>
</evidence>
<keyword evidence="3" id="KW-0540">Nuclease</keyword>
<evidence type="ECO:0000256" key="9">
    <source>
        <dbReference type="ARBA" id="ARBA00022908"/>
    </source>
</evidence>
<evidence type="ECO:0000256" key="3">
    <source>
        <dbReference type="ARBA" id="ARBA00022722"/>
    </source>
</evidence>
<keyword evidence="5" id="KW-0255">Endonuclease</keyword>
<dbReference type="EMBL" id="SGPK01001163">
    <property type="protein sequence ID" value="THG94092.1"/>
    <property type="molecule type" value="Genomic_DNA"/>
</dbReference>
<keyword evidence="4" id="KW-0479">Metal-binding</keyword>
<dbReference type="PANTHER" id="PTHR42648">
    <property type="entry name" value="TRANSPOSASE, PUTATIVE-RELATED"/>
    <property type="match status" value="1"/>
</dbReference>
<evidence type="ECO:0000256" key="2">
    <source>
        <dbReference type="ARBA" id="ARBA00022695"/>
    </source>
</evidence>